<proteinExistence type="predicted"/>
<dbReference type="Pfam" id="PF02826">
    <property type="entry name" value="2-Hacid_dh_C"/>
    <property type="match status" value="1"/>
</dbReference>
<evidence type="ECO:0000256" key="1">
    <source>
        <dbReference type="ARBA" id="ARBA00023002"/>
    </source>
</evidence>
<dbReference type="SUPFAM" id="SSF52283">
    <property type="entry name" value="Formate/glycerate dehydrogenase catalytic domain-like"/>
    <property type="match status" value="1"/>
</dbReference>
<dbReference type="GO" id="GO:0030267">
    <property type="term" value="F:glyoxylate reductase (NADPH) activity"/>
    <property type="evidence" value="ECO:0007669"/>
    <property type="project" value="TreeGrafter"/>
</dbReference>
<dbReference type="FunFam" id="3.40.50.720:FF:000026">
    <property type="entry name" value="Glyoxylate/hydroxypyruvate reductase B"/>
    <property type="match status" value="1"/>
</dbReference>
<dbReference type="CDD" id="cd05301">
    <property type="entry name" value="GDH"/>
    <property type="match status" value="1"/>
</dbReference>
<accession>A0A3B0RSL3</accession>
<dbReference type="InterPro" id="IPR006139">
    <property type="entry name" value="D-isomer_2_OHA_DH_cat_dom"/>
</dbReference>
<protein>
    <submittedName>
        <fullName evidence="4">D-3-phosphoglycerate dehydrogenase</fullName>
        <ecNumber evidence="4">1.1.1.95</ecNumber>
    </submittedName>
</protein>
<feature type="domain" description="D-isomer specific 2-hydroxyacid dehydrogenase catalytic" evidence="2">
    <location>
        <begin position="6"/>
        <end position="317"/>
    </location>
</feature>
<dbReference type="InterPro" id="IPR036291">
    <property type="entry name" value="NAD(P)-bd_dom_sf"/>
</dbReference>
<evidence type="ECO:0000259" key="2">
    <source>
        <dbReference type="Pfam" id="PF00389"/>
    </source>
</evidence>
<dbReference type="GO" id="GO:0051287">
    <property type="term" value="F:NAD binding"/>
    <property type="evidence" value="ECO:0007669"/>
    <property type="project" value="InterPro"/>
</dbReference>
<keyword evidence="1 4" id="KW-0560">Oxidoreductase</keyword>
<sequence>MVDRIVVTRNPPGNAVERLSERADVWVWPHDTEIDPKVLTEQITGAAGLYCMLTDTIDERVLEAAPSLRVVSTMAVGVDNIDLEACAARGIAVGHTPDVLTDSTADMAWALLMASSRRIEEAITYVKEGQWGRWEPGTLLGYDVTGTTIGIIGMGRIGRQVARRAAGFDMDILYSSRSRAAAVEQECQASRVALDELLARSDHVVVCAALTDETRGMIDADAFARMKPTANLVNISRGPLVDTDALYEALTTGQIRCAGLDVIDPEPISPDHRIVALPNCMVIPHLGSATKRTRVAMADLAAENLLAGLSGQPMPARII</sequence>
<dbReference type="GO" id="GO:0005829">
    <property type="term" value="C:cytosol"/>
    <property type="evidence" value="ECO:0007669"/>
    <property type="project" value="TreeGrafter"/>
</dbReference>
<dbReference type="InterPro" id="IPR006140">
    <property type="entry name" value="D-isomer_DH_NAD-bd"/>
</dbReference>
<dbReference type="PANTHER" id="PTHR10996:SF277">
    <property type="entry name" value="GLYOXYLATE REDUCTASE_HYDROXYPYRUVATE REDUCTASE"/>
    <property type="match status" value="1"/>
</dbReference>
<dbReference type="Gene3D" id="3.40.50.720">
    <property type="entry name" value="NAD(P)-binding Rossmann-like Domain"/>
    <property type="match status" value="2"/>
</dbReference>
<dbReference type="Pfam" id="PF00389">
    <property type="entry name" value="2-Hacid_dh"/>
    <property type="match status" value="1"/>
</dbReference>
<feature type="domain" description="D-isomer specific 2-hydroxyacid dehydrogenase NAD-binding" evidence="3">
    <location>
        <begin position="110"/>
        <end position="287"/>
    </location>
</feature>
<dbReference type="SUPFAM" id="SSF51735">
    <property type="entry name" value="NAD(P)-binding Rossmann-fold domains"/>
    <property type="match status" value="1"/>
</dbReference>
<name>A0A3B0RSL3_9ZZZZ</name>
<dbReference type="InterPro" id="IPR050223">
    <property type="entry name" value="D-isomer_2-hydroxyacid_DH"/>
</dbReference>
<organism evidence="4">
    <name type="scientific">hydrothermal vent metagenome</name>
    <dbReference type="NCBI Taxonomy" id="652676"/>
    <lineage>
        <taxon>unclassified sequences</taxon>
        <taxon>metagenomes</taxon>
        <taxon>ecological metagenomes</taxon>
    </lineage>
</organism>
<dbReference type="GO" id="GO:0004617">
    <property type="term" value="F:phosphoglycerate dehydrogenase activity"/>
    <property type="evidence" value="ECO:0007669"/>
    <property type="project" value="UniProtKB-EC"/>
</dbReference>
<dbReference type="GO" id="GO:0016618">
    <property type="term" value="F:hydroxypyruvate reductase [NAD(P)H] activity"/>
    <property type="evidence" value="ECO:0007669"/>
    <property type="project" value="TreeGrafter"/>
</dbReference>
<reference evidence="4" key="1">
    <citation type="submission" date="2018-06" db="EMBL/GenBank/DDBJ databases">
        <authorList>
            <person name="Zhirakovskaya E."/>
        </authorList>
    </citation>
    <scope>NUCLEOTIDE SEQUENCE</scope>
</reference>
<dbReference type="EMBL" id="UOEI01000058">
    <property type="protein sequence ID" value="VAV91358.1"/>
    <property type="molecule type" value="Genomic_DNA"/>
</dbReference>
<dbReference type="AlphaFoldDB" id="A0A3B0RSL3"/>
<dbReference type="EC" id="1.1.1.95" evidence="4"/>
<evidence type="ECO:0000313" key="4">
    <source>
        <dbReference type="EMBL" id="VAV91358.1"/>
    </source>
</evidence>
<evidence type="ECO:0000259" key="3">
    <source>
        <dbReference type="Pfam" id="PF02826"/>
    </source>
</evidence>
<gene>
    <name evidence="4" type="ORF">MNBD_ACTINO01-1783</name>
</gene>
<dbReference type="PANTHER" id="PTHR10996">
    <property type="entry name" value="2-HYDROXYACID DEHYDROGENASE-RELATED"/>
    <property type="match status" value="1"/>
</dbReference>